<dbReference type="InterPro" id="IPR021139">
    <property type="entry name" value="NYN"/>
</dbReference>
<dbReference type="InterPro" id="IPR005144">
    <property type="entry name" value="ATP-cone_dom"/>
</dbReference>
<evidence type="ECO:0000256" key="2">
    <source>
        <dbReference type="ARBA" id="ARBA00022840"/>
    </source>
</evidence>
<dbReference type="InterPro" id="IPR003796">
    <property type="entry name" value="RNR_NrdR-like"/>
</dbReference>
<dbReference type="EMBL" id="BARW01002994">
    <property type="protein sequence ID" value="GAI62138.1"/>
    <property type="molecule type" value="Genomic_DNA"/>
</dbReference>
<dbReference type="PANTHER" id="PTHR30455:SF2">
    <property type="entry name" value="TRANSCRIPTIONAL REPRESSOR NRDR"/>
    <property type="match status" value="1"/>
</dbReference>
<organism evidence="5">
    <name type="scientific">marine sediment metagenome</name>
    <dbReference type="NCBI Taxonomy" id="412755"/>
    <lineage>
        <taxon>unclassified sequences</taxon>
        <taxon>metagenomes</taxon>
        <taxon>ecological metagenomes</taxon>
    </lineage>
</organism>
<evidence type="ECO:0000259" key="4">
    <source>
        <dbReference type="Pfam" id="PF03477"/>
    </source>
</evidence>
<gene>
    <name evidence="5" type="ORF">S12H4_07919</name>
</gene>
<protein>
    <submittedName>
        <fullName evidence="5">Uncharacterized protein</fullName>
    </submittedName>
</protein>
<dbReference type="GO" id="GO:0004540">
    <property type="term" value="F:RNA nuclease activity"/>
    <property type="evidence" value="ECO:0007669"/>
    <property type="project" value="InterPro"/>
</dbReference>
<evidence type="ECO:0000313" key="5">
    <source>
        <dbReference type="EMBL" id="GAI62138.1"/>
    </source>
</evidence>
<proteinExistence type="predicted"/>
<keyword evidence="1" id="KW-0547">Nucleotide-binding</keyword>
<dbReference type="CDD" id="cd18722">
    <property type="entry name" value="PIN_NicB-like"/>
    <property type="match status" value="1"/>
</dbReference>
<dbReference type="GO" id="GO:0005524">
    <property type="term" value="F:ATP binding"/>
    <property type="evidence" value="ECO:0007669"/>
    <property type="project" value="UniProtKB-KW"/>
</dbReference>
<feature type="domain" description="ATP-cone" evidence="4">
    <location>
        <begin position="24"/>
        <end position="50"/>
    </location>
</feature>
<name>X1Q1P1_9ZZZZ</name>
<reference evidence="5" key="1">
    <citation type="journal article" date="2014" name="Front. Microbiol.">
        <title>High frequency of phylogenetically diverse reductive dehalogenase-homologous genes in deep subseafloor sedimentary metagenomes.</title>
        <authorList>
            <person name="Kawai M."/>
            <person name="Futagami T."/>
            <person name="Toyoda A."/>
            <person name="Takaki Y."/>
            <person name="Nishi S."/>
            <person name="Hori S."/>
            <person name="Arai W."/>
            <person name="Tsubouchi T."/>
            <person name="Morono Y."/>
            <person name="Uchiyama I."/>
            <person name="Ito T."/>
            <person name="Fujiyama A."/>
            <person name="Inagaki F."/>
            <person name="Takami H."/>
        </authorList>
    </citation>
    <scope>NUCLEOTIDE SEQUENCE</scope>
    <source>
        <strain evidence="5">Expedition CK06-06</strain>
    </source>
</reference>
<dbReference type="Pfam" id="PF03477">
    <property type="entry name" value="ATP-cone"/>
    <property type="match status" value="1"/>
</dbReference>
<accession>X1Q1P1</accession>
<dbReference type="PANTHER" id="PTHR30455">
    <property type="entry name" value="TRANSCRIPTIONAL REPRESSOR NRDR"/>
    <property type="match status" value="1"/>
</dbReference>
<feature type="non-terminal residue" evidence="5">
    <location>
        <position position="1"/>
    </location>
</feature>
<comment type="caution">
    <text evidence="5">The sequence shown here is derived from an EMBL/GenBank/DDBJ whole genome shotgun (WGS) entry which is preliminary data.</text>
</comment>
<sequence>RRRMCQKCGKRFTTYERLENQPIAVIKKDNTRQPFDRNKILSGLIRACIKRANLRKYYWLDLRELAIKLCLPNQELIRVKYFTSMVSTKFDEDKFHRQSSYIKAIKTLPDMEVFLGRHQKGMTICNRCGKIFKNFSEKMTDMNIAVEMFKDAHQKNCDTQILVSGDSDLVPVCRTVLELFNMKLVIFFPPYRKTDRLREYCHFSARIFTHYIKKSQLPEEIIDSSGNEITKPEYWR</sequence>
<dbReference type="AlphaFoldDB" id="X1Q1P1"/>
<keyword evidence="2" id="KW-0067">ATP-binding</keyword>
<evidence type="ECO:0000259" key="3">
    <source>
        <dbReference type="Pfam" id="PF01936"/>
    </source>
</evidence>
<dbReference type="Pfam" id="PF01936">
    <property type="entry name" value="NYN"/>
    <property type="match status" value="1"/>
</dbReference>
<dbReference type="Gene3D" id="3.40.50.1010">
    <property type="entry name" value="5'-nuclease"/>
    <property type="match status" value="1"/>
</dbReference>
<feature type="domain" description="NYN" evidence="3">
    <location>
        <begin position="135"/>
        <end position="201"/>
    </location>
</feature>
<dbReference type="GO" id="GO:0008270">
    <property type="term" value="F:zinc ion binding"/>
    <property type="evidence" value="ECO:0007669"/>
    <property type="project" value="InterPro"/>
</dbReference>
<dbReference type="GO" id="GO:0045892">
    <property type="term" value="P:negative regulation of DNA-templated transcription"/>
    <property type="evidence" value="ECO:0007669"/>
    <property type="project" value="InterPro"/>
</dbReference>
<evidence type="ECO:0000256" key="1">
    <source>
        <dbReference type="ARBA" id="ARBA00022741"/>
    </source>
</evidence>